<comment type="similarity">
    <text evidence="1">Belongs to the hemerythrin family.</text>
</comment>
<dbReference type="PANTHER" id="PTHR35585:SF1">
    <property type="entry name" value="HHE DOMAIN PROTEIN (AFU_ORTHOLOGUE AFUA_4G00730)"/>
    <property type="match status" value="1"/>
</dbReference>
<comment type="caution">
    <text evidence="5">The sequence shown here is derived from an EMBL/GenBank/DDBJ whole genome shotgun (WGS) entry which is preliminary data.</text>
</comment>
<gene>
    <name evidence="5" type="ORF">FGU65_04700</name>
</gene>
<dbReference type="EMBL" id="VCYH01000002">
    <property type="protein sequence ID" value="MDN7024194.1"/>
    <property type="molecule type" value="Genomic_DNA"/>
</dbReference>
<dbReference type="RefSeq" id="WP_301663282.1">
    <property type="nucleotide sequence ID" value="NZ_VCYH01000002.1"/>
</dbReference>
<dbReference type="InterPro" id="IPR012312">
    <property type="entry name" value="Hemerythrin-like"/>
</dbReference>
<keyword evidence="2" id="KW-0479">Metal-binding</keyword>
<dbReference type="PANTHER" id="PTHR35585">
    <property type="entry name" value="HHE DOMAIN PROTEIN (AFU_ORTHOLOGUE AFUA_4G00730)"/>
    <property type="match status" value="1"/>
</dbReference>
<evidence type="ECO:0000313" key="6">
    <source>
        <dbReference type="Proteomes" id="UP001168338"/>
    </source>
</evidence>
<evidence type="ECO:0000256" key="3">
    <source>
        <dbReference type="ARBA" id="ARBA00023004"/>
    </source>
</evidence>
<proteinExistence type="inferred from homology"/>
<name>A0ABT8M8D4_9EURY</name>
<keyword evidence="6" id="KW-1185">Reference proteome</keyword>
<protein>
    <submittedName>
        <fullName evidence="5">Hemerythrin domain-containing protein</fullName>
    </submittedName>
</protein>
<sequence length="144" mass="17549">MADIVEMIREDHDLIRRLLRDLQDRPEARDIRYMTLRRELQTHMHAEETTVYRRLASDITDDVAEFLEEHNRMRELIGRLDTTSLEDEAWPRYLADLHDYVDSHFDREEDLLLKRVRDLLSQVERYEMYEQFQMEKGVMAQYTG</sequence>
<accession>A0ABT8M8D4</accession>
<dbReference type="Pfam" id="PF01814">
    <property type="entry name" value="Hemerythrin"/>
    <property type="match status" value="1"/>
</dbReference>
<reference evidence="5" key="1">
    <citation type="submission" date="2019-05" db="EMBL/GenBank/DDBJ databases">
        <title>Methanoculleus sp. FWC-SCC1, a methanogenic archaeon isolated from deep marine cold seep.</title>
        <authorList>
            <person name="Chen Y.-W."/>
            <person name="Chen S.-C."/>
            <person name="Teng N.-H."/>
            <person name="Lai M.-C."/>
        </authorList>
    </citation>
    <scope>NUCLEOTIDE SEQUENCE</scope>
    <source>
        <strain evidence="5">FWC-SCC1</strain>
    </source>
</reference>
<dbReference type="SUPFAM" id="SSF47188">
    <property type="entry name" value="Hemerythrin-like"/>
    <property type="match status" value="1"/>
</dbReference>
<dbReference type="Gene3D" id="1.20.120.520">
    <property type="entry name" value="nmb1532 protein domain like"/>
    <property type="match status" value="1"/>
</dbReference>
<evidence type="ECO:0000313" key="5">
    <source>
        <dbReference type="EMBL" id="MDN7024194.1"/>
    </source>
</evidence>
<evidence type="ECO:0000259" key="4">
    <source>
        <dbReference type="Pfam" id="PF01814"/>
    </source>
</evidence>
<evidence type="ECO:0000256" key="1">
    <source>
        <dbReference type="ARBA" id="ARBA00010587"/>
    </source>
</evidence>
<feature type="domain" description="Hemerythrin-like" evidence="4">
    <location>
        <begin position="3"/>
        <end position="115"/>
    </location>
</feature>
<keyword evidence="3" id="KW-0408">Iron</keyword>
<dbReference type="Proteomes" id="UP001168338">
    <property type="component" value="Unassembled WGS sequence"/>
</dbReference>
<organism evidence="5 6">
    <name type="scientific">Methanoculleus frigidifontis</name>
    <dbReference type="NCBI Taxonomy" id="2584085"/>
    <lineage>
        <taxon>Archaea</taxon>
        <taxon>Methanobacteriati</taxon>
        <taxon>Methanobacteriota</taxon>
        <taxon>Stenosarchaea group</taxon>
        <taxon>Methanomicrobia</taxon>
        <taxon>Methanomicrobiales</taxon>
        <taxon>Methanomicrobiaceae</taxon>
        <taxon>Methanoculleus</taxon>
    </lineage>
</organism>
<dbReference type="InterPro" id="IPR035938">
    <property type="entry name" value="Hemerythrin-like_sf"/>
</dbReference>
<evidence type="ECO:0000256" key="2">
    <source>
        <dbReference type="ARBA" id="ARBA00022723"/>
    </source>
</evidence>